<gene>
    <name evidence="1" type="ORF">FAGAP_962</name>
</gene>
<protein>
    <submittedName>
        <fullName evidence="1">Uncharacterized protein</fullName>
    </submittedName>
</protein>
<keyword evidence="2" id="KW-1185">Reference proteome</keyword>
<dbReference type="OrthoDB" id="5070004at2759"/>
<dbReference type="Proteomes" id="UP000737391">
    <property type="component" value="Unassembled WGS sequence"/>
</dbReference>
<comment type="caution">
    <text evidence="1">The sequence shown here is derived from an EMBL/GenBank/DDBJ whole genome shotgun (WGS) entry which is preliminary data.</text>
</comment>
<organism evidence="1 2">
    <name type="scientific">Fusarium agapanthi</name>
    <dbReference type="NCBI Taxonomy" id="1803897"/>
    <lineage>
        <taxon>Eukaryota</taxon>
        <taxon>Fungi</taxon>
        <taxon>Dikarya</taxon>
        <taxon>Ascomycota</taxon>
        <taxon>Pezizomycotina</taxon>
        <taxon>Sordariomycetes</taxon>
        <taxon>Hypocreomycetidae</taxon>
        <taxon>Hypocreales</taxon>
        <taxon>Nectriaceae</taxon>
        <taxon>Fusarium</taxon>
        <taxon>Fusarium fujikuroi species complex</taxon>
    </lineage>
</organism>
<dbReference type="AlphaFoldDB" id="A0A9P5EBJ4"/>
<evidence type="ECO:0000313" key="1">
    <source>
        <dbReference type="EMBL" id="KAF4502806.1"/>
    </source>
</evidence>
<proteinExistence type="predicted"/>
<sequence>MHSVQTSRGDTVPYFRNPRLLFQAHDPKNTLVSQTLEGSLVLFRDGVLAELDASQIDMHSFWLDVGIRDHVRRTAMKKSPGRFCGKAPAESTMTNWVVEFLKSIGAAKLKAFVPGSSAVTVSVIMLTMTVQHL</sequence>
<reference evidence="1" key="1">
    <citation type="submission" date="2020-01" db="EMBL/GenBank/DDBJ databases">
        <title>Identification and distribution of gene clusters putatively required for synthesis of sphingolipid metabolism inhibitors in phylogenetically diverse species of the filamentous fungus Fusarium.</title>
        <authorList>
            <person name="Kim H.-S."/>
            <person name="Busman M."/>
            <person name="Brown D.W."/>
            <person name="Divon H."/>
            <person name="Uhlig S."/>
            <person name="Proctor R.H."/>
        </authorList>
    </citation>
    <scope>NUCLEOTIDE SEQUENCE</scope>
    <source>
        <strain evidence="1">NRRL 31653</strain>
    </source>
</reference>
<name>A0A9P5EBJ4_9HYPO</name>
<accession>A0A9P5EBJ4</accession>
<dbReference type="EMBL" id="LUFC02000055">
    <property type="protein sequence ID" value="KAF4502806.1"/>
    <property type="molecule type" value="Genomic_DNA"/>
</dbReference>
<evidence type="ECO:0000313" key="2">
    <source>
        <dbReference type="Proteomes" id="UP000737391"/>
    </source>
</evidence>